<dbReference type="GO" id="GO:0016787">
    <property type="term" value="F:hydrolase activity"/>
    <property type="evidence" value="ECO:0007669"/>
    <property type="project" value="InterPro"/>
</dbReference>
<dbReference type="PANTHER" id="PTHR46546">
    <property type="entry name" value="SHEWANELLA-LIKE PROTEIN PHOSPHATASE 1"/>
    <property type="match status" value="1"/>
</dbReference>
<sequence>EAKTANAKKEQESKNISTTEGNIEKKEQQIQELERQLAQERSNLSDQENNLIKHKEKHEEHNNDLDTANEKAAKNLADAAIRRKKFIDAMREKKYPRGLKLLPPSPAHTDNLSGNVKLNSLGDVHGWAPGLINWLHEKKLAKCMIARKILNAEMTTIEDSVYRRCFPDEMENYPLLQGLPSWINGSPYFADYDMPTRIHSIDLEWIGGPNDIFIQIGDMIDRADHSETVLELMRRLVWNANGSGFALIGNHENCVLTNDYERWKRDEDRSAYNDRGPGHHRFHISRNTYDEFSPENAAETRDKQDKLSRECFRSLRAHLSHFLLTQELAIRNSLEPDSLRRWKELTG</sequence>
<feature type="domain" description="Calcineurin-like phosphoesterase" evidence="2">
    <location>
        <begin position="209"/>
        <end position="266"/>
    </location>
</feature>
<name>A0A382JH52_9ZZZZ</name>
<feature type="compositionally biased region" description="Basic and acidic residues" evidence="1">
    <location>
        <begin position="22"/>
        <end position="38"/>
    </location>
</feature>
<dbReference type="EMBL" id="UINC01073937">
    <property type="protein sequence ID" value="SVC10692.1"/>
    <property type="molecule type" value="Genomic_DNA"/>
</dbReference>
<dbReference type="PANTHER" id="PTHR46546:SF4">
    <property type="entry name" value="SHEWANELLA-LIKE PROTEIN PHOSPHATASE 1"/>
    <property type="match status" value="1"/>
</dbReference>
<organism evidence="3">
    <name type="scientific">marine metagenome</name>
    <dbReference type="NCBI Taxonomy" id="408172"/>
    <lineage>
        <taxon>unclassified sequences</taxon>
        <taxon>metagenomes</taxon>
        <taxon>ecological metagenomes</taxon>
    </lineage>
</organism>
<evidence type="ECO:0000259" key="2">
    <source>
        <dbReference type="Pfam" id="PF00149"/>
    </source>
</evidence>
<feature type="non-terminal residue" evidence="3">
    <location>
        <position position="347"/>
    </location>
</feature>
<accession>A0A382JH52</accession>
<dbReference type="Pfam" id="PF00149">
    <property type="entry name" value="Metallophos"/>
    <property type="match status" value="1"/>
</dbReference>
<evidence type="ECO:0000313" key="3">
    <source>
        <dbReference type="EMBL" id="SVC10692.1"/>
    </source>
</evidence>
<dbReference type="SUPFAM" id="SSF56300">
    <property type="entry name" value="Metallo-dependent phosphatases"/>
    <property type="match status" value="1"/>
</dbReference>
<feature type="non-terminal residue" evidence="3">
    <location>
        <position position="1"/>
    </location>
</feature>
<dbReference type="Gene3D" id="3.60.21.10">
    <property type="match status" value="1"/>
</dbReference>
<dbReference type="InterPro" id="IPR029052">
    <property type="entry name" value="Metallo-depent_PP-like"/>
</dbReference>
<feature type="region of interest" description="Disordered" evidence="1">
    <location>
        <begin position="1"/>
        <end position="45"/>
    </location>
</feature>
<reference evidence="3" key="1">
    <citation type="submission" date="2018-05" db="EMBL/GenBank/DDBJ databases">
        <authorList>
            <person name="Lanie J.A."/>
            <person name="Ng W.-L."/>
            <person name="Kazmierczak K.M."/>
            <person name="Andrzejewski T.M."/>
            <person name="Davidsen T.M."/>
            <person name="Wayne K.J."/>
            <person name="Tettelin H."/>
            <person name="Glass J.I."/>
            <person name="Rusch D."/>
            <person name="Podicherti R."/>
            <person name="Tsui H.-C.T."/>
            <person name="Winkler M.E."/>
        </authorList>
    </citation>
    <scope>NUCLEOTIDE SEQUENCE</scope>
</reference>
<gene>
    <name evidence="3" type="ORF">METZ01_LOCUS263546</name>
</gene>
<dbReference type="AlphaFoldDB" id="A0A382JH52"/>
<feature type="compositionally biased region" description="Basic and acidic residues" evidence="1">
    <location>
        <begin position="1"/>
        <end position="13"/>
    </location>
</feature>
<dbReference type="InterPro" id="IPR004843">
    <property type="entry name" value="Calcineurin-like_PHP"/>
</dbReference>
<protein>
    <recommendedName>
        <fullName evidence="2">Calcineurin-like phosphoesterase domain-containing protein</fullName>
    </recommendedName>
</protein>
<evidence type="ECO:0000256" key="1">
    <source>
        <dbReference type="SAM" id="MobiDB-lite"/>
    </source>
</evidence>
<proteinExistence type="predicted"/>